<dbReference type="InterPro" id="IPR028207">
    <property type="entry name" value="DNA_pol_B_palm_palm"/>
</dbReference>
<evidence type="ECO:0000256" key="14">
    <source>
        <dbReference type="ARBA" id="ARBA00023239"/>
    </source>
</evidence>
<dbReference type="AlphaFoldDB" id="A0A9P9WER3"/>
<dbReference type="GO" id="GO:0046872">
    <property type="term" value="F:metal ion binding"/>
    <property type="evidence" value="ECO:0007669"/>
    <property type="project" value="UniProtKB-KW"/>
</dbReference>
<dbReference type="SUPFAM" id="SSF81585">
    <property type="entry name" value="PsbU/PolX domain-like"/>
    <property type="match status" value="1"/>
</dbReference>
<keyword evidence="12" id="KW-0239">DNA-directed DNA polymerase</keyword>
<evidence type="ECO:0000256" key="4">
    <source>
        <dbReference type="ARBA" id="ARBA00012417"/>
    </source>
</evidence>
<dbReference type="FunFam" id="3.30.210.10:FF:000001">
    <property type="entry name" value="DNA polymerase lambda"/>
    <property type="match status" value="1"/>
</dbReference>
<protein>
    <recommendedName>
        <fullName evidence="5">DNA polymerase lambda</fullName>
        <ecNumber evidence="4">2.7.7.7</ecNumber>
    </recommendedName>
</protein>
<dbReference type="PRINTS" id="PR00869">
    <property type="entry name" value="DNAPOLX"/>
</dbReference>
<evidence type="ECO:0000256" key="3">
    <source>
        <dbReference type="ARBA" id="ARBA00008323"/>
    </source>
</evidence>
<evidence type="ECO:0000256" key="13">
    <source>
        <dbReference type="ARBA" id="ARBA00023204"/>
    </source>
</evidence>
<dbReference type="SUPFAM" id="SSF52113">
    <property type="entry name" value="BRCT domain"/>
    <property type="match status" value="1"/>
</dbReference>
<dbReference type="GO" id="GO:0016829">
    <property type="term" value="F:lyase activity"/>
    <property type="evidence" value="ECO:0007669"/>
    <property type="project" value="UniProtKB-KW"/>
</dbReference>
<evidence type="ECO:0000256" key="12">
    <source>
        <dbReference type="ARBA" id="ARBA00022932"/>
    </source>
</evidence>
<keyword evidence="8" id="KW-0548">Nucleotidyltransferase</keyword>
<keyword evidence="11" id="KW-0227">DNA damage</keyword>
<keyword evidence="15" id="KW-0539">Nucleus</keyword>
<dbReference type="InterPro" id="IPR027421">
    <property type="entry name" value="DNA_pol_lamdba_lyase_dom_sf"/>
</dbReference>
<dbReference type="GO" id="GO:0003677">
    <property type="term" value="F:DNA binding"/>
    <property type="evidence" value="ECO:0007669"/>
    <property type="project" value="InterPro"/>
</dbReference>
<dbReference type="Gene3D" id="1.10.150.110">
    <property type="entry name" value="DNA polymerase beta, N-terminal domain-like"/>
    <property type="match status" value="1"/>
</dbReference>
<dbReference type="InterPro" id="IPR002008">
    <property type="entry name" value="DNA_pol_X_beta-like"/>
</dbReference>
<evidence type="ECO:0000256" key="11">
    <source>
        <dbReference type="ARBA" id="ARBA00022763"/>
    </source>
</evidence>
<reference evidence="20" key="1">
    <citation type="submission" date="2021-03" db="EMBL/GenBank/DDBJ databases">
        <title>Revisited historic fungal species revealed as producer of novel bioactive compounds through whole genome sequencing and comparative genomics.</title>
        <authorList>
            <person name="Vignolle G.A."/>
            <person name="Hochenegger N."/>
            <person name="Mach R.L."/>
            <person name="Mach-Aigner A.R."/>
            <person name="Javad Rahimi M."/>
            <person name="Salim K.A."/>
            <person name="Chan C.M."/>
            <person name="Lim L.B.L."/>
            <person name="Cai F."/>
            <person name="Druzhinina I.S."/>
            <person name="U'Ren J.M."/>
            <person name="Derntl C."/>
        </authorList>
    </citation>
    <scope>NUCLEOTIDE SEQUENCE</scope>
    <source>
        <strain evidence="20">TUCIM 5799</strain>
    </source>
</reference>
<comment type="caution">
    <text evidence="20">The sequence shown here is derived from an EMBL/GenBank/DDBJ whole genome shotgun (WGS) entry which is preliminary data.</text>
</comment>
<keyword evidence="21" id="KW-1185">Reference proteome</keyword>
<evidence type="ECO:0000256" key="9">
    <source>
        <dbReference type="ARBA" id="ARBA00022705"/>
    </source>
</evidence>
<dbReference type="InterPro" id="IPR037160">
    <property type="entry name" value="DNA_Pol_thumb_sf"/>
</dbReference>
<dbReference type="Pfam" id="PF10391">
    <property type="entry name" value="DNA_pol_lambd_f"/>
    <property type="match status" value="1"/>
</dbReference>
<dbReference type="Gene3D" id="1.10.150.20">
    <property type="entry name" value="5' to 3' exonuclease, C-terminal subdomain"/>
    <property type="match status" value="1"/>
</dbReference>
<keyword evidence="9" id="KW-0235">DNA replication</keyword>
<dbReference type="Gene3D" id="3.30.210.10">
    <property type="entry name" value="DNA polymerase, thumb domain"/>
    <property type="match status" value="1"/>
</dbReference>
<dbReference type="InterPro" id="IPR002054">
    <property type="entry name" value="DNA-dir_DNA_pol_X"/>
</dbReference>
<dbReference type="SMART" id="SM00483">
    <property type="entry name" value="POLXc"/>
    <property type="match status" value="1"/>
</dbReference>
<evidence type="ECO:0000259" key="19">
    <source>
        <dbReference type="PROSITE" id="PS50172"/>
    </source>
</evidence>
<evidence type="ECO:0000313" key="21">
    <source>
        <dbReference type="Proteomes" id="UP000829685"/>
    </source>
</evidence>
<dbReference type="FunFam" id="1.10.150.110:FF:000005">
    <property type="entry name" value="DNA polymerase POL4"/>
    <property type="match status" value="1"/>
</dbReference>
<evidence type="ECO:0000256" key="6">
    <source>
        <dbReference type="ARBA" id="ARBA00022634"/>
    </source>
</evidence>
<feature type="compositionally biased region" description="Polar residues" evidence="18">
    <location>
        <begin position="405"/>
        <end position="421"/>
    </location>
</feature>
<dbReference type="InterPro" id="IPR001357">
    <property type="entry name" value="BRCT_dom"/>
</dbReference>
<sequence>MDPDLHGKRELFRQLDGLKQVDDDDEVIDADEIRHRAKCKAFAKSALPGPVVKSRSTFSGIGNPPGAAPRRTASDPIATRVKTTEVIVIDDTPQAARVVPGQTRLSSLLQAASSMDDTSIPDSTKRHSAQPVRRDSNTRLRKRTRSSPPAEDSPSTSMAKRKRSLTLKMAPEGQQCFKGLSFFFIPNDDVNPVRGRRITRAREHGANWVRSLDDASHVVVDANFTYADIEKTLDAHPEAKKKIIVNEGYPIDCIIYRRLLNPDQPKYQVPGFSQSVAESRQAPGPSQESERSLQLKPDASRRLRKGQPVATGTPPRSDESTQRSTQISSGNVITVSQLGSQAANITTGAARLDGSTGPRASQNHHGDLAGAPVVDELSQLINFVKSNPNADIGVASDDDDVLENRPSSSDSAIFANCTGSQRSDDGSASSGKDRKRKRKGPSRKTSKDDPNWQDKFACMKGGSKDGKDDNPNADTIAILQDMCDYYTGQNDTWRIKAYRQAISALRQQSTRITTSQEAKDIAGIGERLADKIEEIVNTGRLKRLEAALQEPDHEVRELFLKIYDVGLERAQKWIQQGYRTLEDLLEKANLTRNQRIGIEHYEDLNTRIPRAEVEALGKCVRRAAADIDSRVELLIGGSYRRGSDTSGDIDFIITKKGTSSSSELTPFLDRLVDKLTSSGFLTVGLATSRSSGGSKWHGCCVLPKADFPGDKADYKPIWRRIDLLLVPETEFGAALIYFTGNDLFNRSMRWLAHKKGMRLNQRGLYRDVMRGPGGIKYNEGDLVEGRDEKKIFEALGVQWREPHQRWC</sequence>
<keyword evidence="7" id="KW-0808">Transferase</keyword>
<evidence type="ECO:0000256" key="18">
    <source>
        <dbReference type="SAM" id="MobiDB-lite"/>
    </source>
</evidence>
<evidence type="ECO:0000256" key="8">
    <source>
        <dbReference type="ARBA" id="ARBA00022695"/>
    </source>
</evidence>
<dbReference type="InterPro" id="IPR043519">
    <property type="entry name" value="NT_sf"/>
</dbReference>
<evidence type="ECO:0000256" key="10">
    <source>
        <dbReference type="ARBA" id="ARBA00022723"/>
    </source>
</evidence>
<proteinExistence type="inferred from homology"/>
<keyword evidence="13" id="KW-0234">DNA repair</keyword>
<accession>A0A9P9WER3</accession>
<keyword evidence="10" id="KW-0479">Metal-binding</keyword>
<dbReference type="PROSITE" id="PS50172">
    <property type="entry name" value="BRCT"/>
    <property type="match status" value="1"/>
</dbReference>
<dbReference type="EMBL" id="JAFIMR010000033">
    <property type="protein sequence ID" value="KAI1859766.1"/>
    <property type="molecule type" value="Genomic_DNA"/>
</dbReference>
<feature type="region of interest" description="Disordered" evidence="18">
    <location>
        <begin position="55"/>
        <end position="75"/>
    </location>
</feature>
<feature type="compositionally biased region" description="Basic and acidic residues" evidence="18">
    <location>
        <begin position="288"/>
        <end position="301"/>
    </location>
</feature>
<comment type="cofactor">
    <cofactor evidence="1">
        <name>Mn(2+)</name>
        <dbReference type="ChEBI" id="CHEBI:29035"/>
    </cofactor>
</comment>
<evidence type="ECO:0000256" key="2">
    <source>
        <dbReference type="ARBA" id="ARBA00004123"/>
    </source>
</evidence>
<dbReference type="Gene3D" id="3.40.50.10190">
    <property type="entry name" value="BRCT domain"/>
    <property type="match status" value="1"/>
</dbReference>
<dbReference type="Pfam" id="PF14792">
    <property type="entry name" value="DNA_pol_B_palm"/>
    <property type="match status" value="1"/>
</dbReference>
<dbReference type="InterPro" id="IPR010996">
    <property type="entry name" value="HHH_MUS81"/>
</dbReference>
<gene>
    <name evidence="20" type="ORF">JX265_010215</name>
</gene>
<evidence type="ECO:0000256" key="1">
    <source>
        <dbReference type="ARBA" id="ARBA00001936"/>
    </source>
</evidence>
<dbReference type="PANTHER" id="PTHR11276">
    <property type="entry name" value="DNA POLYMERASE TYPE-X FAMILY MEMBER"/>
    <property type="match status" value="1"/>
</dbReference>
<evidence type="ECO:0000313" key="20">
    <source>
        <dbReference type="EMBL" id="KAI1859766.1"/>
    </source>
</evidence>
<dbReference type="GO" id="GO:0003887">
    <property type="term" value="F:DNA-directed DNA polymerase activity"/>
    <property type="evidence" value="ECO:0007669"/>
    <property type="project" value="UniProtKB-KW"/>
</dbReference>
<dbReference type="GO" id="GO:0006303">
    <property type="term" value="P:double-strand break repair via nonhomologous end joining"/>
    <property type="evidence" value="ECO:0007669"/>
    <property type="project" value="TreeGrafter"/>
</dbReference>
<feature type="compositionally biased region" description="Basic residues" evidence="18">
    <location>
        <begin position="433"/>
        <end position="444"/>
    </location>
</feature>
<dbReference type="PRINTS" id="PR00870">
    <property type="entry name" value="DNAPOLXBETA"/>
</dbReference>
<dbReference type="CDD" id="cd00141">
    <property type="entry name" value="NT_POLXc"/>
    <property type="match status" value="1"/>
</dbReference>
<feature type="domain" description="BRCT" evidence="19">
    <location>
        <begin position="172"/>
        <end position="267"/>
    </location>
</feature>
<dbReference type="InterPro" id="IPR036420">
    <property type="entry name" value="BRCT_dom_sf"/>
</dbReference>
<comment type="subcellular location">
    <subcellularLocation>
        <location evidence="2">Nucleus</location>
    </subcellularLocation>
</comment>
<evidence type="ECO:0000256" key="17">
    <source>
        <dbReference type="PIRSR" id="PIRSR622312-50"/>
    </source>
</evidence>
<feature type="active site" description="Nucleophile; Schiff-base intermediate with DNA; for 5'-dRP lyase activity" evidence="17">
    <location>
        <position position="531"/>
    </location>
</feature>
<dbReference type="Pfam" id="PF14791">
    <property type="entry name" value="DNA_pol_B_thumb"/>
    <property type="match status" value="1"/>
</dbReference>
<evidence type="ECO:0000256" key="7">
    <source>
        <dbReference type="ARBA" id="ARBA00022679"/>
    </source>
</evidence>
<dbReference type="SUPFAM" id="SSF81301">
    <property type="entry name" value="Nucleotidyltransferase"/>
    <property type="match status" value="1"/>
</dbReference>
<evidence type="ECO:0000256" key="16">
    <source>
        <dbReference type="ARBA" id="ARBA00049244"/>
    </source>
</evidence>
<feature type="region of interest" description="Disordered" evidence="18">
    <location>
        <begin position="113"/>
        <end position="163"/>
    </location>
</feature>
<dbReference type="FunFam" id="1.10.150.20:FF:000010">
    <property type="entry name" value="DNA polymerase lambda"/>
    <property type="match status" value="1"/>
</dbReference>
<dbReference type="InterPro" id="IPR029398">
    <property type="entry name" value="PolB_thumb"/>
</dbReference>
<dbReference type="GO" id="GO:0005634">
    <property type="term" value="C:nucleus"/>
    <property type="evidence" value="ECO:0007669"/>
    <property type="project" value="UniProtKB-SubCell"/>
</dbReference>
<organism evidence="20 21">
    <name type="scientific">Neoarthrinium moseri</name>
    <dbReference type="NCBI Taxonomy" id="1658444"/>
    <lineage>
        <taxon>Eukaryota</taxon>
        <taxon>Fungi</taxon>
        <taxon>Dikarya</taxon>
        <taxon>Ascomycota</taxon>
        <taxon>Pezizomycotina</taxon>
        <taxon>Sordariomycetes</taxon>
        <taxon>Xylariomycetidae</taxon>
        <taxon>Amphisphaeriales</taxon>
        <taxon>Apiosporaceae</taxon>
        <taxon>Neoarthrinium</taxon>
    </lineage>
</organism>
<dbReference type="InterPro" id="IPR018944">
    <property type="entry name" value="DNA_pol_lambd_fingers_domain"/>
</dbReference>
<feature type="compositionally biased region" description="Polar residues" evidence="18">
    <location>
        <begin position="113"/>
        <end position="122"/>
    </location>
</feature>
<dbReference type="Proteomes" id="UP000829685">
    <property type="component" value="Unassembled WGS sequence"/>
</dbReference>
<evidence type="ECO:0000256" key="5">
    <source>
        <dbReference type="ARBA" id="ARBA00016513"/>
    </source>
</evidence>
<comment type="similarity">
    <text evidence="3">Belongs to the DNA polymerase type-X family.</text>
</comment>
<keyword evidence="6" id="KW-0237">DNA synthesis</keyword>
<dbReference type="Pfam" id="PF14716">
    <property type="entry name" value="HHH_8"/>
    <property type="match status" value="1"/>
</dbReference>
<dbReference type="SUPFAM" id="SSF47802">
    <property type="entry name" value="DNA polymerase beta, N-terminal domain-like"/>
    <property type="match status" value="1"/>
</dbReference>
<name>A0A9P9WER3_9PEZI</name>
<keyword evidence="14" id="KW-0456">Lyase</keyword>
<dbReference type="EC" id="2.7.7.7" evidence="4"/>
<evidence type="ECO:0000256" key="15">
    <source>
        <dbReference type="ARBA" id="ARBA00023242"/>
    </source>
</evidence>
<dbReference type="PANTHER" id="PTHR11276:SF28">
    <property type="entry name" value="DNA POLYMERASE LAMBDA"/>
    <property type="match status" value="1"/>
</dbReference>
<feature type="region of interest" description="Disordered" evidence="18">
    <location>
        <begin position="274"/>
        <end position="333"/>
    </location>
</feature>
<feature type="region of interest" description="Disordered" evidence="18">
    <location>
        <begin position="388"/>
        <end position="472"/>
    </location>
</feature>
<dbReference type="Gene3D" id="3.30.460.10">
    <property type="entry name" value="Beta Polymerase, domain 2"/>
    <property type="match status" value="1"/>
</dbReference>
<feature type="compositionally biased region" description="Polar residues" evidence="18">
    <location>
        <begin position="322"/>
        <end position="333"/>
    </location>
</feature>
<comment type="catalytic activity">
    <reaction evidence="16">
        <text>DNA(n) + a 2'-deoxyribonucleoside 5'-triphosphate = DNA(n+1) + diphosphate</text>
        <dbReference type="Rhea" id="RHEA:22508"/>
        <dbReference type="Rhea" id="RHEA-COMP:17339"/>
        <dbReference type="Rhea" id="RHEA-COMP:17340"/>
        <dbReference type="ChEBI" id="CHEBI:33019"/>
        <dbReference type="ChEBI" id="CHEBI:61560"/>
        <dbReference type="ChEBI" id="CHEBI:173112"/>
        <dbReference type="EC" id="2.7.7.7"/>
    </reaction>
</comment>
<dbReference type="InterPro" id="IPR022312">
    <property type="entry name" value="DNA_pol_X"/>
</dbReference>